<keyword evidence="6" id="KW-1185">Reference proteome</keyword>
<evidence type="ECO:0000256" key="3">
    <source>
        <dbReference type="ARBA" id="ARBA00023163"/>
    </source>
</evidence>
<evidence type="ECO:0000256" key="2">
    <source>
        <dbReference type="ARBA" id="ARBA00023125"/>
    </source>
</evidence>
<dbReference type="Proteomes" id="UP001352263">
    <property type="component" value="Unassembled WGS sequence"/>
</dbReference>
<keyword evidence="1" id="KW-0805">Transcription regulation</keyword>
<evidence type="ECO:0000313" key="5">
    <source>
        <dbReference type="EMBL" id="MEC4722216.1"/>
    </source>
</evidence>
<sequence length="250" mass="26500">MAKMNWTGSAWLRPGLGVFRGNAGDNALHAHYAHQVAIALEGEVEVTLAASRLRGAGIVIPANIRHQLAPQKVLLIYLDPTSASGRALFAEAGPLPKALPAPYCKKLLTAAQSQAFLQQALTGSFSTTAPSTVDERLVAIVAKLEASLGSGIDVNRDALAAMVNLSPSRFSHWFVAQAGMPLRGYRKWLRLLLALNNVAQTGHLTEAAHAAGFADSAHFSRTFRQMFGISPMAALQQVSLHAEASSGVVS</sequence>
<comment type="caution">
    <text evidence="5">The sequence shown here is derived from an EMBL/GenBank/DDBJ whole genome shotgun (WGS) entry which is preliminary data.</text>
</comment>
<gene>
    <name evidence="5" type="ORF">RY831_23925</name>
</gene>
<feature type="domain" description="HTH araC/xylS-type" evidence="4">
    <location>
        <begin position="138"/>
        <end position="237"/>
    </location>
</feature>
<proteinExistence type="predicted"/>
<dbReference type="RefSeq" id="WP_326508894.1">
    <property type="nucleotide sequence ID" value="NZ_JAWIIV010000027.1"/>
</dbReference>
<dbReference type="PANTHER" id="PTHR46796">
    <property type="entry name" value="HTH-TYPE TRANSCRIPTIONAL ACTIVATOR RHAS-RELATED"/>
    <property type="match status" value="1"/>
</dbReference>
<dbReference type="SMART" id="SM00342">
    <property type="entry name" value="HTH_ARAC"/>
    <property type="match status" value="1"/>
</dbReference>
<accession>A0ABU6JEW6</accession>
<dbReference type="Gene3D" id="1.10.10.60">
    <property type="entry name" value="Homeodomain-like"/>
    <property type="match status" value="2"/>
</dbReference>
<dbReference type="EMBL" id="JAWIIV010000027">
    <property type="protein sequence ID" value="MEC4722216.1"/>
    <property type="molecule type" value="Genomic_DNA"/>
</dbReference>
<evidence type="ECO:0000259" key="4">
    <source>
        <dbReference type="PROSITE" id="PS01124"/>
    </source>
</evidence>
<organism evidence="5 6">
    <name type="scientific">Noviherbaspirillum album</name>
    <dbReference type="NCBI Taxonomy" id="3080276"/>
    <lineage>
        <taxon>Bacteria</taxon>
        <taxon>Pseudomonadati</taxon>
        <taxon>Pseudomonadota</taxon>
        <taxon>Betaproteobacteria</taxon>
        <taxon>Burkholderiales</taxon>
        <taxon>Oxalobacteraceae</taxon>
        <taxon>Noviherbaspirillum</taxon>
    </lineage>
</organism>
<protein>
    <submittedName>
        <fullName evidence="5">AraC family transcriptional regulator</fullName>
    </submittedName>
</protein>
<dbReference type="InterPro" id="IPR009057">
    <property type="entry name" value="Homeodomain-like_sf"/>
</dbReference>
<dbReference type="Pfam" id="PF12833">
    <property type="entry name" value="HTH_18"/>
    <property type="match status" value="1"/>
</dbReference>
<reference evidence="5 6" key="1">
    <citation type="submission" date="2023-10" db="EMBL/GenBank/DDBJ databases">
        <title>Noviherbaspirillum sp. CPCC 100848 genome assembly.</title>
        <authorList>
            <person name="Li X.Y."/>
            <person name="Fang X.M."/>
        </authorList>
    </citation>
    <scope>NUCLEOTIDE SEQUENCE [LARGE SCALE GENOMIC DNA]</scope>
    <source>
        <strain evidence="5 6">CPCC 100848</strain>
    </source>
</reference>
<dbReference type="InterPro" id="IPR018062">
    <property type="entry name" value="HTH_AraC-typ_CS"/>
</dbReference>
<evidence type="ECO:0000313" key="6">
    <source>
        <dbReference type="Proteomes" id="UP001352263"/>
    </source>
</evidence>
<dbReference type="PROSITE" id="PS00041">
    <property type="entry name" value="HTH_ARAC_FAMILY_1"/>
    <property type="match status" value="1"/>
</dbReference>
<dbReference type="InterPro" id="IPR018060">
    <property type="entry name" value="HTH_AraC"/>
</dbReference>
<name>A0ABU6JEW6_9BURK</name>
<dbReference type="PROSITE" id="PS01124">
    <property type="entry name" value="HTH_ARAC_FAMILY_2"/>
    <property type="match status" value="1"/>
</dbReference>
<dbReference type="InterPro" id="IPR050204">
    <property type="entry name" value="AraC_XylS_family_regulators"/>
</dbReference>
<keyword evidence="3" id="KW-0804">Transcription</keyword>
<evidence type="ECO:0000256" key="1">
    <source>
        <dbReference type="ARBA" id="ARBA00023015"/>
    </source>
</evidence>
<keyword evidence="2" id="KW-0238">DNA-binding</keyword>
<dbReference type="SUPFAM" id="SSF46689">
    <property type="entry name" value="Homeodomain-like"/>
    <property type="match status" value="1"/>
</dbReference>